<evidence type="ECO:0000313" key="4">
    <source>
        <dbReference type="Proteomes" id="UP000636709"/>
    </source>
</evidence>
<gene>
    <name evidence="3" type="ORF">HU200_043241</name>
</gene>
<dbReference type="AlphaFoldDB" id="A0A835B3I7"/>
<dbReference type="EMBL" id="JACEFO010002057">
    <property type="protein sequence ID" value="KAF8686963.1"/>
    <property type="molecule type" value="Genomic_DNA"/>
</dbReference>
<name>A0A835B3I7_9POAL</name>
<comment type="caution">
    <text evidence="3">The sequence shown here is derived from an EMBL/GenBank/DDBJ whole genome shotgun (WGS) entry which is preliminary data.</text>
</comment>
<dbReference type="OrthoDB" id="1900575at2759"/>
<accession>A0A835B3I7</accession>
<protein>
    <submittedName>
        <fullName evidence="3">Uncharacterized protein</fullName>
    </submittedName>
</protein>
<keyword evidence="4" id="KW-1185">Reference proteome</keyword>
<keyword evidence="2" id="KW-0732">Signal</keyword>
<reference evidence="3" key="1">
    <citation type="submission" date="2020-07" db="EMBL/GenBank/DDBJ databases">
        <title>Genome sequence and genetic diversity analysis of an under-domesticated orphan crop, white fonio (Digitaria exilis).</title>
        <authorList>
            <person name="Bennetzen J.L."/>
            <person name="Chen S."/>
            <person name="Ma X."/>
            <person name="Wang X."/>
            <person name="Yssel A.E.J."/>
            <person name="Chaluvadi S.R."/>
            <person name="Johnson M."/>
            <person name="Gangashetty P."/>
            <person name="Hamidou F."/>
            <person name="Sanogo M.D."/>
            <person name="Zwaenepoel A."/>
            <person name="Wallace J."/>
            <person name="Van De Peer Y."/>
            <person name="Van Deynze A."/>
        </authorList>
    </citation>
    <scope>NUCLEOTIDE SEQUENCE</scope>
    <source>
        <tissue evidence="3">Leaves</tissue>
    </source>
</reference>
<dbReference type="PANTHER" id="PTHR36006">
    <property type="entry name" value="BNAC02G25390D PROTEIN"/>
    <property type="match status" value="1"/>
</dbReference>
<dbReference type="Proteomes" id="UP000636709">
    <property type="component" value="Unassembled WGS sequence"/>
</dbReference>
<sequence length="124" mass="12618">MTTAAAAAAAAQAVVAVALAAILSTPAPQADTFSNIPPTLSGHGMAGGDGKAERIKHPRSAKALQCTTKCVGTCIRGGGGAPGEGPLNVRRPLVVFKDGFRTRQYCLIECSDICNRIKDGNDGP</sequence>
<proteinExistence type="predicted"/>
<evidence type="ECO:0000256" key="1">
    <source>
        <dbReference type="SAM" id="MobiDB-lite"/>
    </source>
</evidence>
<feature type="chain" id="PRO_5032732505" evidence="2">
    <location>
        <begin position="21"/>
        <end position="124"/>
    </location>
</feature>
<evidence type="ECO:0000256" key="2">
    <source>
        <dbReference type="SAM" id="SignalP"/>
    </source>
</evidence>
<feature type="signal peptide" evidence="2">
    <location>
        <begin position="1"/>
        <end position="20"/>
    </location>
</feature>
<evidence type="ECO:0000313" key="3">
    <source>
        <dbReference type="EMBL" id="KAF8686963.1"/>
    </source>
</evidence>
<dbReference type="PANTHER" id="PTHR36006:SF2">
    <property type="entry name" value="OS06G0704200 PROTEIN"/>
    <property type="match status" value="1"/>
</dbReference>
<feature type="region of interest" description="Disordered" evidence="1">
    <location>
        <begin position="32"/>
        <end position="53"/>
    </location>
</feature>
<organism evidence="3 4">
    <name type="scientific">Digitaria exilis</name>
    <dbReference type="NCBI Taxonomy" id="1010633"/>
    <lineage>
        <taxon>Eukaryota</taxon>
        <taxon>Viridiplantae</taxon>
        <taxon>Streptophyta</taxon>
        <taxon>Embryophyta</taxon>
        <taxon>Tracheophyta</taxon>
        <taxon>Spermatophyta</taxon>
        <taxon>Magnoliopsida</taxon>
        <taxon>Liliopsida</taxon>
        <taxon>Poales</taxon>
        <taxon>Poaceae</taxon>
        <taxon>PACMAD clade</taxon>
        <taxon>Panicoideae</taxon>
        <taxon>Panicodae</taxon>
        <taxon>Paniceae</taxon>
        <taxon>Anthephorinae</taxon>
        <taxon>Digitaria</taxon>
    </lineage>
</organism>